<reference evidence="1 2" key="1">
    <citation type="submission" date="2019-06" db="EMBL/GenBank/DDBJ databases">
        <authorList>
            <person name="Srinivasan S."/>
        </authorList>
    </citation>
    <scope>NUCLEOTIDE SEQUENCE [LARGE SCALE GENOMIC DNA]</scope>
    <source>
        <strain evidence="1 2">17J68-5</strain>
    </source>
</reference>
<name>A0A5B8A3T3_9BACT</name>
<accession>A0A5B8A3T3</accession>
<dbReference type="RefSeq" id="WP_139517188.1">
    <property type="nucleotide sequence ID" value="NZ_CP040896.1"/>
</dbReference>
<dbReference type="EMBL" id="CP040896">
    <property type="protein sequence ID" value="QDA61958.1"/>
    <property type="molecule type" value="Genomic_DNA"/>
</dbReference>
<evidence type="ECO:0000313" key="1">
    <source>
        <dbReference type="EMBL" id="QDA61958.1"/>
    </source>
</evidence>
<dbReference type="Proteomes" id="UP000305398">
    <property type="component" value="Chromosome"/>
</dbReference>
<protein>
    <submittedName>
        <fullName evidence="1">Uncharacterized protein</fullName>
    </submittedName>
</protein>
<evidence type="ECO:0000313" key="2">
    <source>
        <dbReference type="Proteomes" id="UP000305398"/>
    </source>
</evidence>
<dbReference type="KEGG" id="hyj:FHG12_18460"/>
<proteinExistence type="predicted"/>
<sequence length="65" mass="7274">MEKRNELNREVSKRYLPTHFAWGFSNAMQLYDPGALLASLSRLLTKPGAASRKAVGGLQGKRQEK</sequence>
<gene>
    <name evidence="1" type="ORF">FHG12_18460</name>
</gene>
<dbReference type="AlphaFoldDB" id="A0A5B8A3T3"/>
<organism evidence="1 2">
    <name type="scientific">Hymenobacter jejuensis</name>
    <dbReference type="NCBI Taxonomy" id="2502781"/>
    <lineage>
        <taxon>Bacteria</taxon>
        <taxon>Pseudomonadati</taxon>
        <taxon>Bacteroidota</taxon>
        <taxon>Cytophagia</taxon>
        <taxon>Cytophagales</taxon>
        <taxon>Hymenobacteraceae</taxon>
        <taxon>Hymenobacter</taxon>
    </lineage>
</organism>
<keyword evidence="2" id="KW-1185">Reference proteome</keyword>